<dbReference type="EMBL" id="UZAE01010441">
    <property type="protein sequence ID" value="VDO02953.1"/>
    <property type="molecule type" value="Genomic_DNA"/>
</dbReference>
<feature type="domain" description="EF-hand" evidence="2">
    <location>
        <begin position="39"/>
        <end position="60"/>
    </location>
</feature>
<dbReference type="WBParaSite" id="HNAJ_0000709701-mRNA-1">
    <property type="protein sequence ID" value="HNAJ_0000709701-mRNA-1"/>
    <property type="gene ID" value="HNAJ_0000709701"/>
</dbReference>
<reference evidence="5" key="1">
    <citation type="submission" date="2017-02" db="UniProtKB">
        <authorList>
            <consortium name="WormBaseParasite"/>
        </authorList>
    </citation>
    <scope>IDENTIFICATION</scope>
</reference>
<dbReference type="Gene3D" id="1.10.238.10">
    <property type="entry name" value="EF-hand"/>
    <property type="match status" value="1"/>
</dbReference>
<name>A0A0R3TJ56_RODNA</name>
<dbReference type="GO" id="GO:0005509">
    <property type="term" value="F:calcium ion binding"/>
    <property type="evidence" value="ECO:0007669"/>
    <property type="project" value="InterPro"/>
</dbReference>
<keyword evidence="1" id="KW-0106">Calcium</keyword>
<evidence type="ECO:0000313" key="3">
    <source>
        <dbReference type="EMBL" id="VDO02953.1"/>
    </source>
</evidence>
<proteinExistence type="predicted"/>
<sequence length="60" mass="6750">MPCPKAVKELLEEFDKDGSGKIDAEELLKALQHLGFDLAQVKAFIRENDKNGDGQLDYKE</sequence>
<evidence type="ECO:0000313" key="4">
    <source>
        <dbReference type="Proteomes" id="UP000278807"/>
    </source>
</evidence>
<dbReference type="InterPro" id="IPR011992">
    <property type="entry name" value="EF-hand-dom_pair"/>
</dbReference>
<dbReference type="CDD" id="cd00051">
    <property type="entry name" value="EFh"/>
    <property type="match status" value="1"/>
</dbReference>
<gene>
    <name evidence="3" type="ORF">HNAJ_LOCUS7093</name>
</gene>
<dbReference type="SMART" id="SM00054">
    <property type="entry name" value="EFh"/>
    <property type="match status" value="2"/>
</dbReference>
<dbReference type="Proteomes" id="UP000278807">
    <property type="component" value="Unassembled WGS sequence"/>
</dbReference>
<dbReference type="SUPFAM" id="SSF47473">
    <property type="entry name" value="EF-hand"/>
    <property type="match status" value="1"/>
</dbReference>
<feature type="domain" description="EF-hand" evidence="2">
    <location>
        <begin position="2"/>
        <end position="37"/>
    </location>
</feature>
<dbReference type="AlphaFoldDB" id="A0A0R3TJ56"/>
<evidence type="ECO:0000259" key="2">
    <source>
        <dbReference type="PROSITE" id="PS50222"/>
    </source>
</evidence>
<dbReference type="OrthoDB" id="293868at2759"/>
<dbReference type="Pfam" id="PF13499">
    <property type="entry name" value="EF-hand_7"/>
    <property type="match status" value="1"/>
</dbReference>
<keyword evidence="4" id="KW-1185">Reference proteome</keyword>
<dbReference type="PROSITE" id="PS00018">
    <property type="entry name" value="EF_HAND_1"/>
    <property type="match status" value="1"/>
</dbReference>
<dbReference type="InterPro" id="IPR018247">
    <property type="entry name" value="EF_Hand_1_Ca_BS"/>
</dbReference>
<organism evidence="5">
    <name type="scientific">Rodentolepis nana</name>
    <name type="common">Dwarf tapeworm</name>
    <name type="synonym">Hymenolepis nana</name>
    <dbReference type="NCBI Taxonomy" id="102285"/>
    <lineage>
        <taxon>Eukaryota</taxon>
        <taxon>Metazoa</taxon>
        <taxon>Spiralia</taxon>
        <taxon>Lophotrochozoa</taxon>
        <taxon>Platyhelminthes</taxon>
        <taxon>Cestoda</taxon>
        <taxon>Eucestoda</taxon>
        <taxon>Cyclophyllidea</taxon>
        <taxon>Hymenolepididae</taxon>
        <taxon>Rodentolepis</taxon>
    </lineage>
</organism>
<evidence type="ECO:0000313" key="5">
    <source>
        <dbReference type="WBParaSite" id="HNAJ_0000709701-mRNA-1"/>
    </source>
</evidence>
<reference evidence="3 4" key="2">
    <citation type="submission" date="2018-11" db="EMBL/GenBank/DDBJ databases">
        <authorList>
            <consortium name="Pathogen Informatics"/>
        </authorList>
    </citation>
    <scope>NUCLEOTIDE SEQUENCE [LARGE SCALE GENOMIC DNA]</scope>
</reference>
<evidence type="ECO:0000256" key="1">
    <source>
        <dbReference type="ARBA" id="ARBA00022837"/>
    </source>
</evidence>
<dbReference type="InterPro" id="IPR002048">
    <property type="entry name" value="EF_hand_dom"/>
</dbReference>
<protein>
    <submittedName>
        <fullName evidence="5">EF-hand domain-containing protein</fullName>
    </submittedName>
</protein>
<accession>A0A0R3TJ56</accession>
<dbReference type="PROSITE" id="PS50222">
    <property type="entry name" value="EF_HAND_2"/>
    <property type="match status" value="2"/>
</dbReference>
<dbReference type="STRING" id="102285.A0A0R3TJ56"/>